<gene>
    <name evidence="1" type="ORF">VNO78_26235</name>
</gene>
<evidence type="ECO:0000313" key="2">
    <source>
        <dbReference type="Proteomes" id="UP001386955"/>
    </source>
</evidence>
<accession>A0AAN9RZJ7</accession>
<dbReference type="EMBL" id="JAYMYS010000007">
    <property type="protein sequence ID" value="KAK7386196.1"/>
    <property type="molecule type" value="Genomic_DNA"/>
</dbReference>
<name>A0AAN9RZJ7_PSOTE</name>
<dbReference type="Proteomes" id="UP001386955">
    <property type="component" value="Unassembled WGS sequence"/>
</dbReference>
<comment type="caution">
    <text evidence="1">The sequence shown here is derived from an EMBL/GenBank/DDBJ whole genome shotgun (WGS) entry which is preliminary data.</text>
</comment>
<dbReference type="AlphaFoldDB" id="A0AAN9RZJ7"/>
<sequence length="167" mass="18236">MACVLDVPTSAVYLHSPVASYACPIKSQRPQLCRNIHNGEGSMEMFSFSGRSQSCPKSHMVVGHVVGKFSFVGQATTVWIYTKMCGTQLCGKIHRSVILKMSSSASSSQLCSQRCGVHFVASSFASKITVLHENPQQKCGVHPDVFGTLMGLCSYIHENENGYHMMV</sequence>
<organism evidence="1 2">
    <name type="scientific">Psophocarpus tetragonolobus</name>
    <name type="common">Winged bean</name>
    <name type="synonym">Dolichos tetragonolobus</name>
    <dbReference type="NCBI Taxonomy" id="3891"/>
    <lineage>
        <taxon>Eukaryota</taxon>
        <taxon>Viridiplantae</taxon>
        <taxon>Streptophyta</taxon>
        <taxon>Embryophyta</taxon>
        <taxon>Tracheophyta</taxon>
        <taxon>Spermatophyta</taxon>
        <taxon>Magnoliopsida</taxon>
        <taxon>eudicotyledons</taxon>
        <taxon>Gunneridae</taxon>
        <taxon>Pentapetalae</taxon>
        <taxon>rosids</taxon>
        <taxon>fabids</taxon>
        <taxon>Fabales</taxon>
        <taxon>Fabaceae</taxon>
        <taxon>Papilionoideae</taxon>
        <taxon>50 kb inversion clade</taxon>
        <taxon>NPAAA clade</taxon>
        <taxon>indigoferoid/millettioid clade</taxon>
        <taxon>Phaseoleae</taxon>
        <taxon>Psophocarpus</taxon>
    </lineage>
</organism>
<evidence type="ECO:0000313" key="1">
    <source>
        <dbReference type="EMBL" id="KAK7386196.1"/>
    </source>
</evidence>
<keyword evidence="2" id="KW-1185">Reference proteome</keyword>
<proteinExistence type="predicted"/>
<protein>
    <submittedName>
        <fullName evidence="1">Uncharacterized protein</fullName>
    </submittedName>
</protein>
<reference evidence="1 2" key="1">
    <citation type="submission" date="2024-01" db="EMBL/GenBank/DDBJ databases">
        <title>The genomes of 5 underutilized Papilionoideae crops provide insights into root nodulation and disease resistanc.</title>
        <authorList>
            <person name="Jiang F."/>
        </authorList>
    </citation>
    <scope>NUCLEOTIDE SEQUENCE [LARGE SCALE GENOMIC DNA]</scope>
    <source>
        <strain evidence="1">DUOXIRENSHENG_FW03</strain>
        <tissue evidence="1">Leaves</tissue>
    </source>
</reference>